<dbReference type="PANTHER" id="PTHR43312">
    <property type="entry name" value="D-THREO-ALDOSE 1-DEHYDROGENASE"/>
    <property type="match status" value="1"/>
</dbReference>
<sequence length="405" mass="46394">MTTLAAFALSALPKLTFAENIPVSDAVKHKIDPKNKLGFGFMRLPLKNPEDQTSIDYTALNQMVDLFLQRGFTYFDTAWMYMGYESEVALRKSLVERHPRNKFTVASKLPIGYLKSKEEQEQIFNKQLEKTGLDYFDYYLVHNVNANTIGNARRYDSFKFIADKKKEGKIKHIGFSFHDKPELLEEVLKEHPEVEFVQLQINYIDWDNASIQSRKCYEIAQKYNKPVVVMEPVKGGSLAVVPPAVEKIFKEAEPNMSVASWAIRYAASLPGVMMVLSGMSNMEQLEDNTSYMQNFKPLDDKEMKVIENAVKTLHASVSIPCTACKYCVEFCPMKIAIPDYFALYNAEKQERSDKPFNAQRVYYANLIQSHGKASACISCRLCEKHCPQHIEISKWMKEVAKTFEA</sequence>
<dbReference type="InterPro" id="IPR053135">
    <property type="entry name" value="AKR2_Oxidoreductase"/>
</dbReference>
<dbReference type="CDD" id="cd19096">
    <property type="entry name" value="AKR_Fe-S_oxidoreductase"/>
    <property type="match status" value="1"/>
</dbReference>
<evidence type="ECO:0000313" key="6">
    <source>
        <dbReference type="Proteomes" id="UP000824107"/>
    </source>
</evidence>
<dbReference type="PANTHER" id="PTHR43312:SF2">
    <property type="entry name" value="OXIDOREDUCTASE"/>
    <property type="match status" value="1"/>
</dbReference>
<dbReference type="PROSITE" id="PS51379">
    <property type="entry name" value="4FE4S_FER_2"/>
    <property type="match status" value="1"/>
</dbReference>
<dbReference type="Proteomes" id="UP000824107">
    <property type="component" value="Unassembled WGS sequence"/>
</dbReference>
<evidence type="ECO:0000256" key="1">
    <source>
        <dbReference type="ARBA" id="ARBA00022723"/>
    </source>
</evidence>
<dbReference type="SUPFAM" id="SSF46548">
    <property type="entry name" value="alpha-helical ferredoxin"/>
    <property type="match status" value="1"/>
</dbReference>
<evidence type="ECO:0000313" key="5">
    <source>
        <dbReference type="EMBL" id="HIU53566.1"/>
    </source>
</evidence>
<dbReference type="SUPFAM" id="SSF51430">
    <property type="entry name" value="NAD(P)-linked oxidoreductase"/>
    <property type="match status" value="1"/>
</dbReference>
<organism evidence="5 6">
    <name type="scientific">Candidatus Scatocola faecipullorum</name>
    <dbReference type="NCBI Taxonomy" id="2840917"/>
    <lineage>
        <taxon>Bacteria</taxon>
        <taxon>Pseudomonadati</taxon>
        <taxon>Pseudomonadota</taxon>
        <taxon>Alphaproteobacteria</taxon>
        <taxon>Rhodospirillales</taxon>
        <taxon>Rhodospirillaceae</taxon>
        <taxon>Rhodospirillaceae incertae sedis</taxon>
        <taxon>Candidatus Scatocola</taxon>
    </lineage>
</organism>
<proteinExistence type="predicted"/>
<feature type="domain" description="4Fe-4S ferredoxin-type" evidence="4">
    <location>
        <begin position="367"/>
        <end position="395"/>
    </location>
</feature>
<dbReference type="Pfam" id="PF13187">
    <property type="entry name" value="Fer4_9"/>
    <property type="match status" value="1"/>
</dbReference>
<dbReference type="Gene3D" id="1.10.1060.10">
    <property type="entry name" value="Alpha-helical ferredoxin"/>
    <property type="match status" value="1"/>
</dbReference>
<keyword evidence="1" id="KW-0479">Metal-binding</keyword>
<dbReference type="Gene3D" id="3.20.20.100">
    <property type="entry name" value="NADP-dependent oxidoreductase domain"/>
    <property type="match status" value="1"/>
</dbReference>
<evidence type="ECO:0000256" key="2">
    <source>
        <dbReference type="ARBA" id="ARBA00023004"/>
    </source>
</evidence>
<dbReference type="GO" id="GO:0051536">
    <property type="term" value="F:iron-sulfur cluster binding"/>
    <property type="evidence" value="ECO:0007669"/>
    <property type="project" value="UniProtKB-KW"/>
</dbReference>
<dbReference type="InterPro" id="IPR036812">
    <property type="entry name" value="NAD(P)_OxRdtase_dom_sf"/>
</dbReference>
<dbReference type="EMBL" id="DVNC01000037">
    <property type="protein sequence ID" value="HIU53566.1"/>
    <property type="molecule type" value="Genomic_DNA"/>
</dbReference>
<dbReference type="Pfam" id="PF00248">
    <property type="entry name" value="Aldo_ket_red"/>
    <property type="match status" value="1"/>
</dbReference>
<dbReference type="GO" id="GO:0046872">
    <property type="term" value="F:metal ion binding"/>
    <property type="evidence" value="ECO:0007669"/>
    <property type="project" value="UniProtKB-KW"/>
</dbReference>
<gene>
    <name evidence="5" type="ORF">IAD20_05745</name>
</gene>
<reference evidence="5" key="1">
    <citation type="submission" date="2020-10" db="EMBL/GenBank/DDBJ databases">
        <authorList>
            <person name="Gilroy R."/>
        </authorList>
    </citation>
    <scope>NUCLEOTIDE SEQUENCE</scope>
    <source>
        <strain evidence="5">ChiW3-316</strain>
    </source>
</reference>
<keyword evidence="2" id="KW-0408">Iron</keyword>
<dbReference type="AlphaFoldDB" id="A0A9D1M4L0"/>
<keyword evidence="3" id="KW-0411">Iron-sulfur</keyword>
<name>A0A9D1M4L0_9PROT</name>
<dbReference type="InterPro" id="IPR017896">
    <property type="entry name" value="4Fe4S_Fe-S-bd"/>
</dbReference>
<evidence type="ECO:0000256" key="3">
    <source>
        <dbReference type="ARBA" id="ARBA00023014"/>
    </source>
</evidence>
<dbReference type="PROSITE" id="PS00198">
    <property type="entry name" value="4FE4S_FER_1"/>
    <property type="match status" value="2"/>
</dbReference>
<dbReference type="InterPro" id="IPR023210">
    <property type="entry name" value="NADP_OxRdtase_dom"/>
</dbReference>
<evidence type="ECO:0000259" key="4">
    <source>
        <dbReference type="PROSITE" id="PS51379"/>
    </source>
</evidence>
<protein>
    <submittedName>
        <fullName evidence="5">Aldo/keto reductase</fullName>
    </submittedName>
</protein>
<dbReference type="InterPro" id="IPR009051">
    <property type="entry name" value="Helical_ferredxn"/>
</dbReference>
<accession>A0A9D1M4L0</accession>
<dbReference type="InterPro" id="IPR017900">
    <property type="entry name" value="4Fe4S_Fe_S_CS"/>
</dbReference>
<comment type="caution">
    <text evidence="5">The sequence shown here is derived from an EMBL/GenBank/DDBJ whole genome shotgun (WGS) entry which is preliminary data.</text>
</comment>
<reference evidence="5" key="2">
    <citation type="journal article" date="2021" name="PeerJ">
        <title>Extensive microbial diversity within the chicken gut microbiome revealed by metagenomics and culture.</title>
        <authorList>
            <person name="Gilroy R."/>
            <person name="Ravi A."/>
            <person name="Getino M."/>
            <person name="Pursley I."/>
            <person name="Horton D.L."/>
            <person name="Alikhan N.F."/>
            <person name="Baker D."/>
            <person name="Gharbi K."/>
            <person name="Hall N."/>
            <person name="Watson M."/>
            <person name="Adriaenssens E.M."/>
            <person name="Foster-Nyarko E."/>
            <person name="Jarju S."/>
            <person name="Secka A."/>
            <person name="Antonio M."/>
            <person name="Oren A."/>
            <person name="Chaudhuri R.R."/>
            <person name="La Ragione R."/>
            <person name="Hildebrand F."/>
            <person name="Pallen M.J."/>
        </authorList>
    </citation>
    <scope>NUCLEOTIDE SEQUENCE</scope>
    <source>
        <strain evidence="5">ChiW3-316</strain>
    </source>
</reference>